<feature type="active site" evidence="2">
    <location>
        <position position="81"/>
    </location>
</feature>
<dbReference type="EMBL" id="SFCI01000007">
    <property type="protein sequence ID" value="TFY83839.1"/>
    <property type="molecule type" value="Genomic_DNA"/>
</dbReference>
<dbReference type="Gene3D" id="2.40.70.10">
    <property type="entry name" value="Acid Proteases"/>
    <property type="match status" value="2"/>
</dbReference>
<dbReference type="InterPro" id="IPR033121">
    <property type="entry name" value="PEPTIDASE_A1"/>
</dbReference>
<feature type="domain" description="Peptidase A1" evidence="4">
    <location>
        <begin position="65"/>
        <end position="441"/>
    </location>
</feature>
<proteinExistence type="inferred from homology"/>
<evidence type="ECO:0000256" key="1">
    <source>
        <dbReference type="ARBA" id="ARBA00007447"/>
    </source>
</evidence>
<dbReference type="GO" id="GO:0004190">
    <property type="term" value="F:aspartic-type endopeptidase activity"/>
    <property type="evidence" value="ECO:0007669"/>
    <property type="project" value="InterPro"/>
</dbReference>
<organism evidence="5 6">
    <name type="scientific">Hericium alpestre</name>
    <dbReference type="NCBI Taxonomy" id="135208"/>
    <lineage>
        <taxon>Eukaryota</taxon>
        <taxon>Fungi</taxon>
        <taxon>Dikarya</taxon>
        <taxon>Basidiomycota</taxon>
        <taxon>Agaricomycotina</taxon>
        <taxon>Agaricomycetes</taxon>
        <taxon>Russulales</taxon>
        <taxon>Hericiaceae</taxon>
        <taxon>Hericium</taxon>
    </lineage>
</organism>
<dbReference type="STRING" id="135208.A0A4Z0ACI3"/>
<protein>
    <recommendedName>
        <fullName evidence="4">Peptidase A1 domain-containing protein</fullName>
    </recommendedName>
</protein>
<keyword evidence="6" id="KW-1185">Reference proteome</keyword>
<reference evidence="5 6" key="1">
    <citation type="submission" date="2019-02" db="EMBL/GenBank/DDBJ databases">
        <title>Genome sequencing of the rare red list fungi Hericium alpestre (H. flagellum).</title>
        <authorList>
            <person name="Buettner E."/>
            <person name="Kellner H."/>
        </authorList>
    </citation>
    <scope>NUCLEOTIDE SEQUENCE [LARGE SCALE GENOMIC DNA]</scope>
    <source>
        <strain evidence="5 6">DSM 108284</strain>
    </source>
</reference>
<dbReference type="PANTHER" id="PTHR47966">
    <property type="entry name" value="BETA-SITE APP-CLEAVING ENZYME, ISOFORM A-RELATED"/>
    <property type="match status" value="1"/>
</dbReference>
<feature type="signal peptide" evidence="3">
    <location>
        <begin position="1"/>
        <end position="20"/>
    </location>
</feature>
<dbReference type="PROSITE" id="PS51767">
    <property type="entry name" value="PEPTIDASE_A1"/>
    <property type="match status" value="1"/>
</dbReference>
<dbReference type="GO" id="GO:0006508">
    <property type="term" value="P:proteolysis"/>
    <property type="evidence" value="ECO:0007669"/>
    <property type="project" value="InterPro"/>
</dbReference>
<keyword evidence="3" id="KW-0732">Signal</keyword>
<feature type="active site" evidence="2">
    <location>
        <position position="320"/>
    </location>
</feature>
<dbReference type="AlphaFoldDB" id="A0A4Z0ACI3"/>
<name>A0A4Z0ACI3_9AGAM</name>
<dbReference type="InterPro" id="IPR021109">
    <property type="entry name" value="Peptidase_aspartic_dom_sf"/>
</dbReference>
<dbReference type="InterPro" id="IPR034164">
    <property type="entry name" value="Pepsin-like_dom"/>
</dbReference>
<comment type="caution">
    <text evidence="5">The sequence shown here is derived from an EMBL/GenBank/DDBJ whole genome shotgun (WGS) entry which is preliminary data.</text>
</comment>
<comment type="similarity">
    <text evidence="1">Belongs to the peptidase A1 family.</text>
</comment>
<sequence>MHSFFFYIQCLVLLPGLSLALPHDLLRTRLGRSALEIDAFTAPIYSRKAGGVGAGQKRGTYSGFYTVPITIGNTLTAVNLDTGSSDLWIVTDACKTQVCRHSNLPPYPSAQVKPAGGSVALQYGDSLTGTHANGPVAQNTATIAGLSMPEQPFGAISDTNNTSIINGGDGIFGLGFPASSQVQAAVINNKFNNPSQTDDFVDGTSAYGPLLSRLAMKELTQELDQISLQRDTIDIGGQTGALTVGKLPDGVDNSSLTWVPVRMYSSKNGGLNPPQDNPNEIYPLRWEVPLDGVYLDGQKLADSTIRPTGISSPGLSALIDTGNSLIRGPEDIIDSILKSVSPAFAANSNALPTYPCATPHTMAFQIGGKMFPIDPRDFVSQNDTGDVTNCIANNIVSTDPPSVGALFSWSLGDPFFKSTLVAFYFGNLTHPSVDPPRIGFMSSVPSNATAELTEAVDDAKSNGGNFEKFSDLPSGAYRISICRLRHALIRTNSHRRIVQRTHCEANLRIGHTRQNTERRSANRAHRQYDRCLNTLILNPRLDLADCILISGTVSHHALLSRTSNYSGQ</sequence>
<evidence type="ECO:0000313" key="6">
    <source>
        <dbReference type="Proteomes" id="UP000298061"/>
    </source>
</evidence>
<dbReference type="PANTHER" id="PTHR47966:SF51">
    <property type="entry name" value="BETA-SITE APP-CLEAVING ENZYME, ISOFORM A-RELATED"/>
    <property type="match status" value="1"/>
</dbReference>
<evidence type="ECO:0000259" key="4">
    <source>
        <dbReference type="PROSITE" id="PS51767"/>
    </source>
</evidence>
<dbReference type="CDD" id="cd05471">
    <property type="entry name" value="pepsin_like"/>
    <property type="match status" value="1"/>
</dbReference>
<accession>A0A4Z0ACI3</accession>
<dbReference type="SUPFAM" id="SSF50630">
    <property type="entry name" value="Acid proteases"/>
    <property type="match status" value="1"/>
</dbReference>
<gene>
    <name evidence="5" type="ORF">EWM64_g166</name>
</gene>
<evidence type="ECO:0000256" key="3">
    <source>
        <dbReference type="SAM" id="SignalP"/>
    </source>
</evidence>
<dbReference type="Proteomes" id="UP000298061">
    <property type="component" value="Unassembled WGS sequence"/>
</dbReference>
<evidence type="ECO:0000256" key="2">
    <source>
        <dbReference type="PIRSR" id="PIRSR601461-1"/>
    </source>
</evidence>
<dbReference type="InterPro" id="IPR001461">
    <property type="entry name" value="Aspartic_peptidase_A1"/>
</dbReference>
<evidence type="ECO:0000313" key="5">
    <source>
        <dbReference type="EMBL" id="TFY83839.1"/>
    </source>
</evidence>
<dbReference type="OrthoDB" id="3089at2759"/>
<dbReference type="PRINTS" id="PR00792">
    <property type="entry name" value="PEPSIN"/>
</dbReference>
<dbReference type="Pfam" id="PF00026">
    <property type="entry name" value="Asp"/>
    <property type="match status" value="1"/>
</dbReference>
<feature type="chain" id="PRO_5021365104" description="Peptidase A1 domain-containing protein" evidence="3">
    <location>
        <begin position="21"/>
        <end position="568"/>
    </location>
</feature>